<dbReference type="EMBL" id="CADEPM010000007">
    <property type="protein sequence ID" value="CAB3408484.1"/>
    <property type="molecule type" value="Genomic_DNA"/>
</dbReference>
<evidence type="ECO:0000313" key="3">
    <source>
        <dbReference type="Proteomes" id="UP000494206"/>
    </source>
</evidence>
<feature type="compositionally biased region" description="Acidic residues" evidence="1">
    <location>
        <begin position="138"/>
        <end position="148"/>
    </location>
</feature>
<accession>A0A8S1EXM8</accession>
<evidence type="ECO:0000256" key="1">
    <source>
        <dbReference type="SAM" id="MobiDB-lite"/>
    </source>
</evidence>
<proteinExistence type="predicted"/>
<gene>
    <name evidence="2" type="ORF">CBOVIS_LOCUS10263</name>
</gene>
<reference evidence="2 3" key="1">
    <citation type="submission" date="2020-04" db="EMBL/GenBank/DDBJ databases">
        <authorList>
            <person name="Laetsch R D."/>
            <person name="Stevens L."/>
            <person name="Kumar S."/>
            <person name="Blaxter L. M."/>
        </authorList>
    </citation>
    <scope>NUCLEOTIDE SEQUENCE [LARGE SCALE GENOMIC DNA]</scope>
</reference>
<sequence length="148" mass="16921">MLGGWQQPPSKLQRLVLEFEMSSAARDTQKVSRRRVADQERLNRSWLLEDTDDDDDGGEEKNAFCYSIRSVENRIRTHAPRRSPRASHRNGTPTLNLFLSTVSRAYFPEFGVILNKKEGRCKSDRVLREGGCPNVDEDHGEAEDEAED</sequence>
<dbReference type="Proteomes" id="UP000494206">
    <property type="component" value="Unassembled WGS sequence"/>
</dbReference>
<keyword evidence="3" id="KW-1185">Reference proteome</keyword>
<protein>
    <submittedName>
        <fullName evidence="2">Uncharacterized protein</fullName>
    </submittedName>
</protein>
<feature type="region of interest" description="Disordered" evidence="1">
    <location>
        <begin position="126"/>
        <end position="148"/>
    </location>
</feature>
<organism evidence="2 3">
    <name type="scientific">Caenorhabditis bovis</name>
    <dbReference type="NCBI Taxonomy" id="2654633"/>
    <lineage>
        <taxon>Eukaryota</taxon>
        <taxon>Metazoa</taxon>
        <taxon>Ecdysozoa</taxon>
        <taxon>Nematoda</taxon>
        <taxon>Chromadorea</taxon>
        <taxon>Rhabditida</taxon>
        <taxon>Rhabditina</taxon>
        <taxon>Rhabditomorpha</taxon>
        <taxon>Rhabditoidea</taxon>
        <taxon>Rhabditidae</taxon>
        <taxon>Peloderinae</taxon>
        <taxon>Caenorhabditis</taxon>
    </lineage>
</organism>
<evidence type="ECO:0000313" key="2">
    <source>
        <dbReference type="EMBL" id="CAB3408484.1"/>
    </source>
</evidence>
<comment type="caution">
    <text evidence="2">The sequence shown here is derived from an EMBL/GenBank/DDBJ whole genome shotgun (WGS) entry which is preliminary data.</text>
</comment>
<name>A0A8S1EXM8_9PELO</name>
<dbReference type="AlphaFoldDB" id="A0A8S1EXM8"/>